<dbReference type="GO" id="GO:0004848">
    <property type="term" value="F:ureidoglycolate hydrolase activity"/>
    <property type="evidence" value="ECO:0007669"/>
    <property type="project" value="InterPro"/>
</dbReference>
<dbReference type="EMBL" id="FNBW01000007">
    <property type="protein sequence ID" value="SDF85452.1"/>
    <property type="molecule type" value="Genomic_DNA"/>
</dbReference>
<evidence type="ECO:0000256" key="2">
    <source>
        <dbReference type="ARBA" id="ARBA00022631"/>
    </source>
</evidence>
<evidence type="ECO:0000256" key="1">
    <source>
        <dbReference type="ARBA" id="ARBA00011738"/>
    </source>
</evidence>
<dbReference type="RefSeq" id="WP_093150807.1">
    <property type="nucleotide sequence ID" value="NZ_FNBW01000007.1"/>
</dbReference>
<evidence type="ECO:0000256" key="4">
    <source>
        <dbReference type="ARBA" id="ARBA00047684"/>
    </source>
</evidence>
<dbReference type="InterPro" id="IPR011051">
    <property type="entry name" value="RmlC_Cupin_sf"/>
</dbReference>
<accession>A0A8G2EWK2</accession>
<protein>
    <submittedName>
        <fullName evidence="5">Ureidoglycolate hydrolase (Allantoin degradation)</fullName>
    </submittedName>
</protein>
<evidence type="ECO:0000256" key="3">
    <source>
        <dbReference type="ARBA" id="ARBA00023239"/>
    </source>
</evidence>
<keyword evidence="6" id="KW-1185">Reference proteome</keyword>
<dbReference type="OrthoDB" id="9804602at2"/>
<dbReference type="GO" id="GO:0006144">
    <property type="term" value="P:purine nucleobase metabolic process"/>
    <property type="evidence" value="ECO:0007669"/>
    <property type="project" value="UniProtKB-KW"/>
</dbReference>
<evidence type="ECO:0000313" key="6">
    <source>
        <dbReference type="Proteomes" id="UP000198615"/>
    </source>
</evidence>
<proteinExistence type="predicted"/>
<dbReference type="Gene3D" id="2.60.120.480">
    <property type="entry name" value="Ureidoglycolate hydrolase"/>
    <property type="match status" value="1"/>
</dbReference>
<dbReference type="GO" id="GO:0050385">
    <property type="term" value="F:ureidoglycolate lyase activity"/>
    <property type="evidence" value="ECO:0007669"/>
    <property type="project" value="UniProtKB-EC"/>
</dbReference>
<comment type="catalytic activity">
    <reaction evidence="4">
        <text>(S)-ureidoglycolate = urea + glyoxylate</text>
        <dbReference type="Rhea" id="RHEA:11304"/>
        <dbReference type="ChEBI" id="CHEBI:16199"/>
        <dbReference type="ChEBI" id="CHEBI:36655"/>
        <dbReference type="ChEBI" id="CHEBI:57296"/>
        <dbReference type="EC" id="4.3.2.3"/>
    </reaction>
</comment>
<dbReference type="SUPFAM" id="SSF51182">
    <property type="entry name" value="RmlC-like cupins"/>
    <property type="match status" value="1"/>
</dbReference>
<comment type="subunit">
    <text evidence="1">Homodimer.</text>
</comment>
<dbReference type="InterPro" id="IPR007247">
    <property type="entry name" value="Ureidogly_lyase"/>
</dbReference>
<organism evidence="5 6">
    <name type="scientific">Thalassobaculum litoreum DSM 18839</name>
    <dbReference type="NCBI Taxonomy" id="1123362"/>
    <lineage>
        <taxon>Bacteria</taxon>
        <taxon>Pseudomonadati</taxon>
        <taxon>Pseudomonadota</taxon>
        <taxon>Alphaproteobacteria</taxon>
        <taxon>Rhodospirillales</taxon>
        <taxon>Thalassobaculaceae</taxon>
        <taxon>Thalassobaculum</taxon>
    </lineage>
</organism>
<dbReference type="Pfam" id="PF04115">
    <property type="entry name" value="Ureidogly_lyase"/>
    <property type="match status" value="1"/>
</dbReference>
<evidence type="ECO:0000313" key="5">
    <source>
        <dbReference type="EMBL" id="SDF85452.1"/>
    </source>
</evidence>
<reference evidence="5 6" key="1">
    <citation type="submission" date="2016-10" db="EMBL/GenBank/DDBJ databases">
        <authorList>
            <person name="Varghese N."/>
            <person name="Submissions S."/>
        </authorList>
    </citation>
    <scope>NUCLEOTIDE SEQUENCE [LARGE SCALE GENOMIC DNA]</scope>
    <source>
        <strain evidence="5 6">DSM 18839</strain>
    </source>
</reference>
<name>A0A8G2EWK2_9PROT</name>
<dbReference type="AlphaFoldDB" id="A0A8G2EWK2"/>
<dbReference type="InterPro" id="IPR024060">
    <property type="entry name" value="Ureidoglycolate_lyase_dom_sf"/>
</dbReference>
<keyword evidence="3" id="KW-0456">Lyase</keyword>
<gene>
    <name evidence="5" type="ORF">SAMN05660686_02554</name>
</gene>
<dbReference type="Proteomes" id="UP000198615">
    <property type="component" value="Unassembled WGS sequence"/>
</dbReference>
<dbReference type="GO" id="GO:0000256">
    <property type="term" value="P:allantoin catabolic process"/>
    <property type="evidence" value="ECO:0007669"/>
    <property type="project" value="InterPro"/>
</dbReference>
<keyword evidence="2" id="KW-0659">Purine metabolism</keyword>
<keyword evidence="5" id="KW-0378">Hydrolase</keyword>
<comment type="caution">
    <text evidence="5">The sequence shown here is derived from an EMBL/GenBank/DDBJ whole genome shotgun (WGS) entry which is preliminary data.</text>
</comment>
<sequence>MTLPVDTLTPEAVAPFGWLLGKPYPEAANAVAFTNAATDFRREHLFHPGEGGEVEVLWVSYRNADPTVDTLERHLLTQQAVVPLVGGIVQILATSLPDGTPDLDCLRAFSVPPGMGICMKPEVWHATRSTGSTCLMLTRPTTTVDLIGHMAHGRTPTETELHDVQGIRLASAPI</sequence>